<organism evidence="1 2">
    <name type="scientific">Pan troglodytes</name>
    <name type="common">Chimpanzee</name>
    <dbReference type="NCBI Taxonomy" id="9598"/>
    <lineage>
        <taxon>Eukaryota</taxon>
        <taxon>Metazoa</taxon>
        <taxon>Chordata</taxon>
        <taxon>Craniata</taxon>
        <taxon>Vertebrata</taxon>
        <taxon>Euteleostomi</taxon>
        <taxon>Mammalia</taxon>
        <taxon>Eutheria</taxon>
        <taxon>Euarchontoglires</taxon>
        <taxon>Primates</taxon>
        <taxon>Haplorrhini</taxon>
        <taxon>Catarrhini</taxon>
        <taxon>Hominidae</taxon>
        <taxon>Pan</taxon>
    </lineage>
</organism>
<dbReference type="Proteomes" id="UP000236370">
    <property type="component" value="Unassembled WGS sequence"/>
</dbReference>
<accession>A0A2J8L3Z7</accession>
<protein>
    <submittedName>
        <fullName evidence="1">CYP51A1 isoform 5</fullName>
    </submittedName>
</protein>
<evidence type="ECO:0000313" key="1">
    <source>
        <dbReference type="EMBL" id="PNI41991.1"/>
    </source>
</evidence>
<dbReference type="EMBL" id="NBAG03000313">
    <property type="protein sequence ID" value="PNI41991.1"/>
    <property type="molecule type" value="Genomic_DNA"/>
</dbReference>
<proteinExistence type="predicted"/>
<dbReference type="AlphaFoldDB" id="A0A2J8L3Z7"/>
<gene>
    <name evidence="1" type="ORF">CK820_G0033022</name>
</gene>
<comment type="caution">
    <text evidence="1">The sequence shown here is derived from an EMBL/GenBank/DDBJ whole genome shotgun (WGS) entry which is preliminary data.</text>
</comment>
<reference evidence="1 2" key="1">
    <citation type="submission" date="2017-12" db="EMBL/GenBank/DDBJ databases">
        <title>High-resolution comparative analysis of great ape genomes.</title>
        <authorList>
            <person name="Pollen A."/>
            <person name="Hastie A."/>
            <person name="Hormozdiari F."/>
            <person name="Dougherty M."/>
            <person name="Liu R."/>
            <person name="Chaisson M."/>
            <person name="Hoppe E."/>
            <person name="Hill C."/>
            <person name="Pang A."/>
            <person name="Hillier L."/>
            <person name="Baker C."/>
            <person name="Armstrong J."/>
            <person name="Shendure J."/>
            <person name="Paten B."/>
            <person name="Wilson R."/>
            <person name="Chao H."/>
            <person name="Schneider V."/>
            <person name="Ventura M."/>
            <person name="Kronenberg Z."/>
            <person name="Murali S."/>
            <person name="Gordon D."/>
            <person name="Cantsilieris S."/>
            <person name="Munson K."/>
            <person name="Nelson B."/>
            <person name="Raja A."/>
            <person name="Underwood J."/>
            <person name="Diekhans M."/>
            <person name="Fiddes I."/>
            <person name="Haussler D."/>
            <person name="Eichler E."/>
        </authorList>
    </citation>
    <scope>NUCLEOTIDE SEQUENCE [LARGE SCALE GENOMIC DNA]</scope>
    <source>
        <strain evidence="1">Yerkes chimp pedigree #C0471</strain>
    </source>
</reference>
<sequence>MEDALFLRKSPPYIFSPIPFLGHAIAFGKS</sequence>
<name>A0A2J8L3Z7_PANTR</name>
<feature type="non-terminal residue" evidence="1">
    <location>
        <position position="30"/>
    </location>
</feature>
<evidence type="ECO:0000313" key="2">
    <source>
        <dbReference type="Proteomes" id="UP000236370"/>
    </source>
</evidence>